<sequence length="41" mass="4697">GLKPLTDKEVEITVKVIKDPVEEEAEKSEISFNMRPVEKKL</sequence>
<name>X0VJS7_9ZZZZ</name>
<organism evidence="1">
    <name type="scientific">marine sediment metagenome</name>
    <dbReference type="NCBI Taxonomy" id="412755"/>
    <lineage>
        <taxon>unclassified sequences</taxon>
        <taxon>metagenomes</taxon>
        <taxon>ecological metagenomes</taxon>
    </lineage>
</organism>
<proteinExistence type="predicted"/>
<gene>
    <name evidence="1" type="ORF">S01H1_60170</name>
</gene>
<reference evidence="1" key="1">
    <citation type="journal article" date="2014" name="Front. Microbiol.">
        <title>High frequency of phylogenetically diverse reductive dehalogenase-homologous genes in deep subseafloor sedimentary metagenomes.</title>
        <authorList>
            <person name="Kawai M."/>
            <person name="Futagami T."/>
            <person name="Toyoda A."/>
            <person name="Takaki Y."/>
            <person name="Nishi S."/>
            <person name="Hori S."/>
            <person name="Arai W."/>
            <person name="Tsubouchi T."/>
            <person name="Morono Y."/>
            <person name="Uchiyama I."/>
            <person name="Ito T."/>
            <person name="Fujiyama A."/>
            <person name="Inagaki F."/>
            <person name="Takami H."/>
        </authorList>
    </citation>
    <scope>NUCLEOTIDE SEQUENCE</scope>
    <source>
        <strain evidence="1">Expedition CK06-06</strain>
    </source>
</reference>
<comment type="caution">
    <text evidence="1">The sequence shown here is derived from an EMBL/GenBank/DDBJ whole genome shotgun (WGS) entry which is preliminary data.</text>
</comment>
<dbReference type="EMBL" id="BARS01039405">
    <property type="protein sequence ID" value="GAG18524.1"/>
    <property type="molecule type" value="Genomic_DNA"/>
</dbReference>
<accession>X0VJS7</accession>
<dbReference type="AlphaFoldDB" id="X0VJS7"/>
<feature type="non-terminal residue" evidence="1">
    <location>
        <position position="1"/>
    </location>
</feature>
<protein>
    <submittedName>
        <fullName evidence="1">Uncharacterized protein</fullName>
    </submittedName>
</protein>
<evidence type="ECO:0000313" key="1">
    <source>
        <dbReference type="EMBL" id="GAG18524.1"/>
    </source>
</evidence>